<dbReference type="GO" id="GO:0006508">
    <property type="term" value="P:proteolysis"/>
    <property type="evidence" value="ECO:0007669"/>
    <property type="project" value="InterPro"/>
</dbReference>
<evidence type="ECO:0000259" key="2">
    <source>
        <dbReference type="SMART" id="SM00645"/>
    </source>
</evidence>
<evidence type="ECO:0000313" key="3">
    <source>
        <dbReference type="Proteomes" id="UP000079169"/>
    </source>
</evidence>
<dbReference type="Proteomes" id="UP000079169">
    <property type="component" value="Unplaced"/>
</dbReference>
<dbReference type="PROSITE" id="PS00639">
    <property type="entry name" value="THIOL_PROTEASE_HIS"/>
    <property type="match status" value="1"/>
</dbReference>
<comment type="similarity">
    <text evidence="1">Belongs to the peptidase C1 family.</text>
</comment>
<dbReference type="RefSeq" id="XP_008469347.1">
    <property type="nucleotide sequence ID" value="XM_008471125.3"/>
</dbReference>
<dbReference type="PANTHER" id="PTHR12411">
    <property type="entry name" value="CYSTEINE PROTEASE FAMILY C1-RELATED"/>
    <property type="match status" value="1"/>
</dbReference>
<dbReference type="SMART" id="SM00645">
    <property type="entry name" value="Pept_C1"/>
    <property type="match status" value="1"/>
</dbReference>
<accession>A0A1S3CWP8</accession>
<gene>
    <name evidence="4" type="primary">LOC103506723</name>
</gene>
<dbReference type="InterPro" id="IPR025660">
    <property type="entry name" value="Pept_his_AS"/>
</dbReference>
<dbReference type="GO" id="GO:0008234">
    <property type="term" value="F:cysteine-type peptidase activity"/>
    <property type="evidence" value="ECO:0007669"/>
    <property type="project" value="InterPro"/>
</dbReference>
<dbReference type="PaxDb" id="121845-A0A1S3CWP8"/>
<dbReference type="InterPro" id="IPR038765">
    <property type="entry name" value="Papain-like_cys_pep_sf"/>
</dbReference>
<evidence type="ECO:0000256" key="1">
    <source>
        <dbReference type="ARBA" id="ARBA00008455"/>
    </source>
</evidence>
<evidence type="ECO:0000313" key="4">
    <source>
        <dbReference type="RefSeq" id="XP_008469347.1"/>
    </source>
</evidence>
<dbReference type="Gene3D" id="3.90.70.10">
    <property type="entry name" value="Cysteine proteinases"/>
    <property type="match status" value="1"/>
</dbReference>
<keyword evidence="3" id="KW-1185">Reference proteome</keyword>
<dbReference type="InterPro" id="IPR013128">
    <property type="entry name" value="Peptidase_C1A"/>
</dbReference>
<name>A0A1S3CWP8_DIACI</name>
<dbReference type="KEGG" id="dci:103506723"/>
<dbReference type="GeneID" id="103506723"/>
<dbReference type="SUPFAM" id="SSF54001">
    <property type="entry name" value="Cysteine proteinases"/>
    <property type="match status" value="1"/>
</dbReference>
<dbReference type="STRING" id="121845.A0A1S3CWP8"/>
<feature type="domain" description="Peptidase C1A papain C-terminal" evidence="2">
    <location>
        <begin position="4"/>
        <end position="158"/>
    </location>
</feature>
<reference evidence="4" key="1">
    <citation type="submission" date="2025-08" db="UniProtKB">
        <authorList>
            <consortium name="RefSeq"/>
        </authorList>
    </citation>
    <scope>IDENTIFICATION</scope>
</reference>
<proteinExistence type="inferred from homology"/>
<dbReference type="Pfam" id="PF00112">
    <property type="entry name" value="Peptidase_C1"/>
    <property type="match status" value="1"/>
</dbReference>
<protein>
    <submittedName>
        <fullName evidence="4">Cysteine proteinase COT44-like</fullName>
    </submittedName>
</protein>
<dbReference type="AlphaFoldDB" id="A0A1S3CWP8"/>
<dbReference type="InterPro" id="IPR000668">
    <property type="entry name" value="Peptidase_C1A_C"/>
</dbReference>
<organism evidence="3 4">
    <name type="scientific">Diaphorina citri</name>
    <name type="common">Asian citrus psyllid</name>
    <dbReference type="NCBI Taxonomy" id="121845"/>
    <lineage>
        <taxon>Eukaryota</taxon>
        <taxon>Metazoa</taxon>
        <taxon>Ecdysozoa</taxon>
        <taxon>Arthropoda</taxon>
        <taxon>Hexapoda</taxon>
        <taxon>Insecta</taxon>
        <taxon>Pterygota</taxon>
        <taxon>Neoptera</taxon>
        <taxon>Paraneoptera</taxon>
        <taxon>Hemiptera</taxon>
        <taxon>Sternorrhyncha</taxon>
        <taxon>Psylloidea</taxon>
        <taxon>Psyllidae</taxon>
        <taxon>Diaphorininae</taxon>
        <taxon>Diaphorina</taxon>
    </lineage>
</organism>
<sequence>MITLGSSLVSCTESPPKFSPNYIVKGNLYIPFAEIKEPFYAWYDKGEKKSRIDYYGGKYYYYEEGPGFDAQYRKNCPRFSIAKSFSFYVNGVYYDEKCNNSPDGLDHAVLAVGYGELDGKPYWQVKNSWSTYWGNQGYVLMSIKDNNCGVMTAPTYVTM</sequence>